<dbReference type="RefSeq" id="WP_208495948.1">
    <property type="nucleotide sequence ID" value="NZ_JAGFNP010000004.1"/>
</dbReference>
<dbReference type="Proteomes" id="UP000681341">
    <property type="component" value="Unassembled WGS sequence"/>
</dbReference>
<name>A0ABS3U2U9_9ACTN</name>
<dbReference type="EMBL" id="JAGFNP010000004">
    <property type="protein sequence ID" value="MBO3733094.1"/>
    <property type="molecule type" value="Genomic_DNA"/>
</dbReference>
<dbReference type="InterPro" id="IPR049489">
    <property type="entry name" value="FabD-like_helical_ins"/>
</dbReference>
<dbReference type="Pfam" id="PF21607">
    <property type="entry name" value="FabD_helical_ins"/>
    <property type="match status" value="1"/>
</dbReference>
<keyword evidence="3" id="KW-1185">Reference proteome</keyword>
<organism evidence="2 3">
    <name type="scientific">Glycomyces niveus</name>
    <dbReference type="NCBI Taxonomy" id="2820287"/>
    <lineage>
        <taxon>Bacteria</taxon>
        <taxon>Bacillati</taxon>
        <taxon>Actinomycetota</taxon>
        <taxon>Actinomycetes</taxon>
        <taxon>Glycomycetales</taxon>
        <taxon>Glycomycetaceae</taxon>
        <taxon>Glycomyces</taxon>
    </lineage>
</organism>
<comment type="caution">
    <text evidence="2">The sequence shown here is derived from an EMBL/GenBank/DDBJ whole genome shotgun (WGS) entry which is preliminary data.</text>
</comment>
<reference evidence="2 3" key="1">
    <citation type="submission" date="2021-03" db="EMBL/GenBank/DDBJ databases">
        <title>Glycomyces sp. nov., a novel actinomycete isolated from soil.</title>
        <authorList>
            <person name="Yang X."/>
            <person name="Xu X."/>
        </authorList>
    </citation>
    <scope>NUCLEOTIDE SEQUENCE [LARGE SCALE GENOMIC DNA]</scope>
    <source>
        <strain evidence="2 3">NEAU-S30</strain>
    </source>
</reference>
<gene>
    <name evidence="2" type="ORF">J5V16_09695</name>
</gene>
<proteinExistence type="predicted"/>
<evidence type="ECO:0000313" key="2">
    <source>
        <dbReference type="EMBL" id="MBO3733094.1"/>
    </source>
</evidence>
<accession>A0ABS3U2U9</accession>
<feature type="domain" description="[Acyl-carrier-protein] S-malonyltransferase-like inserted helical" evidence="1">
    <location>
        <begin position="31"/>
        <end position="110"/>
    </location>
</feature>
<evidence type="ECO:0000259" key="1">
    <source>
        <dbReference type="Pfam" id="PF21607"/>
    </source>
</evidence>
<protein>
    <recommendedName>
        <fullName evidence="1">[Acyl-carrier-protein] S-malonyltransferase-like inserted helical domain-containing protein</fullName>
    </recommendedName>
</protein>
<sequence>MFEAGATVQVLKKGTLFAQRADRLHRLYREYNGIDDLPEIELDRLLANVFPNGLDRAWAEVEAYLRHHEPAELGRAESDGRHRMALLFRSYLGMSSRRAAAGDETRSSDYQIWCGPAMGAFNLWTRSTALEEPGNRHVAEVAGRLLRGAAFYARLAQLRFAGVRIPAECADYRLPPVHQPADAHR</sequence>
<evidence type="ECO:0000313" key="3">
    <source>
        <dbReference type="Proteomes" id="UP000681341"/>
    </source>
</evidence>